<organism evidence="3">
    <name type="scientific">Cucumis melo</name>
    <name type="common">Muskmelon</name>
    <dbReference type="NCBI Taxonomy" id="3656"/>
    <lineage>
        <taxon>Eukaryota</taxon>
        <taxon>Viridiplantae</taxon>
        <taxon>Streptophyta</taxon>
        <taxon>Embryophyta</taxon>
        <taxon>Tracheophyta</taxon>
        <taxon>Spermatophyta</taxon>
        <taxon>Magnoliopsida</taxon>
        <taxon>eudicotyledons</taxon>
        <taxon>Gunneridae</taxon>
        <taxon>Pentapetalae</taxon>
        <taxon>rosids</taxon>
        <taxon>fabids</taxon>
        <taxon>Cucurbitales</taxon>
        <taxon>Cucurbitaceae</taxon>
        <taxon>Benincaseae</taxon>
        <taxon>Cucumis</taxon>
    </lineage>
</organism>
<dbReference type="InterPro" id="IPR009457">
    <property type="entry name" value="THH1/TOM1/TOM3_dom"/>
</dbReference>
<reference evidence="3" key="1">
    <citation type="submission" date="2023-03" db="UniProtKB">
        <authorList>
            <consortium name="EnsemblPlants"/>
        </authorList>
    </citation>
    <scope>IDENTIFICATION</scope>
</reference>
<feature type="transmembrane region" description="Helical" evidence="1">
    <location>
        <begin position="24"/>
        <end position="45"/>
    </location>
</feature>
<feature type="domain" description="THH1/TOM1/TOM3" evidence="2">
    <location>
        <begin position="7"/>
        <end position="44"/>
    </location>
</feature>
<evidence type="ECO:0000259" key="2">
    <source>
        <dbReference type="Pfam" id="PF06454"/>
    </source>
</evidence>
<accession>A0A9I9E5A6</accession>
<dbReference type="AlphaFoldDB" id="A0A9I9E5A6"/>
<dbReference type="EnsemblPlants" id="MELO3C028931.2.1">
    <property type="protein sequence ID" value="MELO3C028931.2.1"/>
    <property type="gene ID" value="MELO3C028931.2"/>
</dbReference>
<keyword evidence="1" id="KW-0812">Transmembrane</keyword>
<dbReference type="Pfam" id="PF06454">
    <property type="entry name" value="THH1_TOM1-3_dom"/>
    <property type="match status" value="1"/>
</dbReference>
<keyword evidence="1" id="KW-0472">Membrane</keyword>
<proteinExistence type="predicted"/>
<evidence type="ECO:0000256" key="1">
    <source>
        <dbReference type="SAM" id="Phobius"/>
    </source>
</evidence>
<dbReference type="Gramene" id="MELO3C028931.2.1">
    <property type="protein sequence ID" value="MELO3C028931.2.1"/>
    <property type="gene ID" value="MELO3C028931.2"/>
</dbReference>
<protein>
    <recommendedName>
        <fullName evidence="2">THH1/TOM1/TOM3 domain-containing protein</fullName>
    </recommendedName>
</protein>
<keyword evidence="1" id="KW-1133">Transmembrane helix</keyword>
<sequence length="51" mass="5918">MEMGVTATSWWNDINESTFWQDRIFYSLCAVYALVSAVALVYLFCFRTPSI</sequence>
<name>A0A9I9E5A6_CUCME</name>
<evidence type="ECO:0000313" key="3">
    <source>
        <dbReference type="EnsemblPlants" id="MELO3C028931.2.1"/>
    </source>
</evidence>